<evidence type="ECO:0000313" key="1">
    <source>
        <dbReference type="EMBL" id="KAJ3536752.1"/>
    </source>
</evidence>
<protein>
    <submittedName>
        <fullName evidence="1">Uncharacterized protein</fullName>
    </submittedName>
</protein>
<name>A0ACC1SCV4_9HYPO</name>
<evidence type="ECO:0000313" key="2">
    <source>
        <dbReference type="Proteomes" id="UP001148629"/>
    </source>
</evidence>
<dbReference type="Proteomes" id="UP001148629">
    <property type="component" value="Unassembled WGS sequence"/>
</dbReference>
<organism evidence="1 2">
    <name type="scientific">Fusarium decemcellulare</name>
    <dbReference type="NCBI Taxonomy" id="57161"/>
    <lineage>
        <taxon>Eukaryota</taxon>
        <taxon>Fungi</taxon>
        <taxon>Dikarya</taxon>
        <taxon>Ascomycota</taxon>
        <taxon>Pezizomycotina</taxon>
        <taxon>Sordariomycetes</taxon>
        <taxon>Hypocreomycetidae</taxon>
        <taxon>Hypocreales</taxon>
        <taxon>Nectriaceae</taxon>
        <taxon>Fusarium</taxon>
        <taxon>Fusarium decemcellulare species complex</taxon>
    </lineage>
</organism>
<proteinExistence type="predicted"/>
<dbReference type="EMBL" id="JANRMS010000621">
    <property type="protein sequence ID" value="KAJ3536752.1"/>
    <property type="molecule type" value="Genomic_DNA"/>
</dbReference>
<comment type="caution">
    <text evidence="1">The sequence shown here is derived from an EMBL/GenBank/DDBJ whole genome shotgun (WGS) entry which is preliminary data.</text>
</comment>
<sequence>MSGLEPLAALGLACNIMQIITFTGESISICRRIYNGGQPDSGLHDYSQRLLRTSESLRDIISRSTGNLSLDDQALRDSAERCINIADNLMKEMQSLSTPKSQNGLRSSLRQGVKTIFRKPRLERLENDLRNIQSAMHTELLVRTLDRLDVSAIQQQSTVTESRHLLDDTLRQYSAKHDNFAKNNLETKDQLLQAITAATARIEGHTTSELSKNTQLIQGHMGTIATHTQQHATNFREWTNSAAEEAAYQRILQSLKFDSMEERKNQICENYPKTFHWIYEPRHRETTASEDPESEASISSGEDYDEDFWYESDEADREFHTTDWDSFMDWLKSEDSMYWISGKPGSGKSTLMKFISSNPETQAGLNAWRPESRILSHYFWKAGSQLQHSLKGFLCSLVYQIFRLDRVAALAYLRQTPDLPSHRSSTSDWGMAELQKFLLDHIRQSTTPICIFVDGLDELVPQYDIHDLLSLLDNLSELGLKLCVSSRAEIVFQNHLRHHKTLKMHDLIQPDIAEYARGALCRAISPTYQEFDISSLVRSIIWKAEGVFLWVVLVSKSLVRGIENGDSNDELQQRLGSMPGDLMLLYKDMWQRSNEDHEIYRTTSCWYFNIVLAAGHVSDDGSGRVIQCLRHNCISIFELMAAMDSTFLERFSENIGQLSMSELERRCCHTANSVETRSAGILQVIKNDIEPCDPGRYGSAVAYASMTVNFVHRTARDYLVETEDGRSLWQMIDIPTEDIRSRLVQASLLRCQIWKFDSNLIWSIPPSNSVDAFLESIRWTRKKTGKVHQARLLSRIEAAGSRGDLDAWASAINNEVGLLACEAMHGFRDHVVTRLRGMQPSKETLHPILLECCKCCFYTTSGKKVVKERLVERDHVIRHLLTQGSNPNPVQGRTPGNVFAVDAPYSPWFNYLLSTLDYLFELRNTYGTGPSLEASEEILETLGVFIDSGAWLGAGNALLSVKLREANGSNVPNDCVISGYDLDDFPDNFPANSFILHANAPWLIKAVLIHLHPDVNITRLDYEKDPLSTKALLVSKFEQEEEEEEEEEWGGSHTFYVIDREEKSRFVTSMIFQWFQDSTLLCFPAIKDLHADIMKTMDNILQDAKSRSGSMSWEEADTFLKERGYLI</sequence>
<gene>
    <name evidence="1" type="ORF">NM208_g6589</name>
</gene>
<accession>A0ACC1SCV4</accession>
<reference evidence="1" key="1">
    <citation type="submission" date="2022-08" db="EMBL/GenBank/DDBJ databases">
        <title>Genome Sequence of Fusarium decemcellulare.</title>
        <authorList>
            <person name="Buettner E."/>
        </authorList>
    </citation>
    <scope>NUCLEOTIDE SEQUENCE</scope>
    <source>
        <strain evidence="1">Babe19</strain>
    </source>
</reference>
<keyword evidence="2" id="KW-1185">Reference proteome</keyword>